<evidence type="ECO:0000256" key="1">
    <source>
        <dbReference type="ARBA" id="ARBA00004123"/>
    </source>
</evidence>
<keyword evidence="4" id="KW-0539">Nucleus</keyword>
<evidence type="ECO:0000313" key="7">
    <source>
        <dbReference type="Proteomes" id="UP000677803"/>
    </source>
</evidence>
<keyword evidence="2" id="KW-0677">Repeat</keyword>
<sequence length="264" mass="31388">MPSEETCTKRAVEEIEQMTGLFHQKQRELLVAAARVEELSEQLDALRSNRLEAPLPHHHTMPSTAELERLYRELQLRNKLNQDQSVRLQQHRDSLSKRNQEVAAMDRRLVELRQRLWKKKAALQQKENLPFKFFFTFKFSHSVLFVEEIEQMTGLFHQKQRELLVAAARVEELSEQLDALRNSRLEAPLSHHHTMPSTAELERLYRELQLRNKLNQDQSVRLQQHRDSLSKRNQEVAAMDRRLVELRQRLWKKKAALQQKENLP</sequence>
<accession>A0A8S4BGQ3</accession>
<evidence type="ECO:0000256" key="3">
    <source>
        <dbReference type="ARBA" id="ARBA00023043"/>
    </source>
</evidence>
<comment type="subcellular location">
    <subcellularLocation>
        <location evidence="1">Nucleus</location>
    </subcellularLocation>
</comment>
<dbReference type="GO" id="GO:0002039">
    <property type="term" value="F:p53 binding"/>
    <property type="evidence" value="ECO:0007669"/>
    <property type="project" value="InterPro"/>
</dbReference>
<gene>
    <name evidence="6" type="ORF">MMEN_LOCUS14151</name>
</gene>
<dbReference type="InterPro" id="IPR047163">
    <property type="entry name" value="ASPP1/2"/>
</dbReference>
<dbReference type="PANTHER" id="PTHR24131">
    <property type="entry name" value="APOPTOSIS-STIMULATING OF P53 PROTEIN"/>
    <property type="match status" value="1"/>
</dbReference>
<keyword evidence="5" id="KW-0175">Coiled coil</keyword>
<name>A0A8S4BGQ3_9TELE</name>
<evidence type="ECO:0000313" key="6">
    <source>
        <dbReference type="EMBL" id="CAG5946516.1"/>
    </source>
</evidence>
<organism evidence="6 7">
    <name type="scientific">Menidia menidia</name>
    <name type="common">Atlantic silverside</name>
    <dbReference type="NCBI Taxonomy" id="238744"/>
    <lineage>
        <taxon>Eukaryota</taxon>
        <taxon>Metazoa</taxon>
        <taxon>Chordata</taxon>
        <taxon>Craniata</taxon>
        <taxon>Vertebrata</taxon>
        <taxon>Euteleostomi</taxon>
        <taxon>Actinopterygii</taxon>
        <taxon>Neopterygii</taxon>
        <taxon>Teleostei</taxon>
        <taxon>Neoteleostei</taxon>
        <taxon>Acanthomorphata</taxon>
        <taxon>Ovalentaria</taxon>
        <taxon>Atherinomorphae</taxon>
        <taxon>Atheriniformes</taxon>
        <taxon>Atherinopsidae</taxon>
        <taxon>Menidiinae</taxon>
        <taxon>Menidia</taxon>
    </lineage>
</organism>
<feature type="coiled-coil region" evidence="5">
    <location>
        <begin position="95"/>
        <end position="129"/>
    </location>
</feature>
<dbReference type="GO" id="GO:0042981">
    <property type="term" value="P:regulation of apoptotic process"/>
    <property type="evidence" value="ECO:0007669"/>
    <property type="project" value="InterPro"/>
</dbReference>
<keyword evidence="3" id="KW-0040">ANK repeat</keyword>
<dbReference type="AlphaFoldDB" id="A0A8S4BGQ3"/>
<comment type="caution">
    <text evidence="6">The sequence shown here is derived from an EMBL/GenBank/DDBJ whole genome shotgun (WGS) entry which is preliminary data.</text>
</comment>
<dbReference type="OrthoDB" id="10038642at2759"/>
<proteinExistence type="predicted"/>
<dbReference type="EMBL" id="CAJRST010017779">
    <property type="protein sequence ID" value="CAG5946516.1"/>
    <property type="molecule type" value="Genomic_DNA"/>
</dbReference>
<keyword evidence="7" id="KW-1185">Reference proteome</keyword>
<protein>
    <submittedName>
        <fullName evidence="6">(Atlantic silverside) hypothetical protein</fullName>
    </submittedName>
</protein>
<feature type="coiled-coil region" evidence="5">
    <location>
        <begin position="229"/>
        <end position="263"/>
    </location>
</feature>
<evidence type="ECO:0000256" key="2">
    <source>
        <dbReference type="ARBA" id="ARBA00022737"/>
    </source>
</evidence>
<evidence type="ECO:0000256" key="4">
    <source>
        <dbReference type="ARBA" id="ARBA00023242"/>
    </source>
</evidence>
<dbReference type="GO" id="GO:0005634">
    <property type="term" value="C:nucleus"/>
    <property type="evidence" value="ECO:0007669"/>
    <property type="project" value="UniProtKB-SubCell"/>
</dbReference>
<reference evidence="6" key="1">
    <citation type="submission" date="2021-05" db="EMBL/GenBank/DDBJ databases">
        <authorList>
            <person name="Tigano A."/>
        </authorList>
    </citation>
    <scope>NUCLEOTIDE SEQUENCE</scope>
</reference>
<evidence type="ECO:0000256" key="5">
    <source>
        <dbReference type="SAM" id="Coils"/>
    </source>
</evidence>
<dbReference type="PANTHER" id="PTHR24131:SF16">
    <property type="entry name" value="TUMOR PROTEIN P53 BINDING PROTEIN, 2 ISOFORM X1"/>
    <property type="match status" value="1"/>
</dbReference>
<feature type="non-terminal residue" evidence="6">
    <location>
        <position position="1"/>
    </location>
</feature>
<dbReference type="Proteomes" id="UP000677803">
    <property type="component" value="Unassembled WGS sequence"/>
</dbReference>